<protein>
    <submittedName>
        <fullName evidence="1">Uncharacterized protein</fullName>
    </submittedName>
</protein>
<dbReference type="OrthoDB" id="3293695at2"/>
<accession>A0A1I1SA74</accession>
<organism evidence="1 2">
    <name type="scientific">Streptomyces aidingensis</name>
    <dbReference type="NCBI Taxonomy" id="910347"/>
    <lineage>
        <taxon>Bacteria</taxon>
        <taxon>Bacillati</taxon>
        <taxon>Actinomycetota</taxon>
        <taxon>Actinomycetes</taxon>
        <taxon>Kitasatosporales</taxon>
        <taxon>Streptomycetaceae</taxon>
        <taxon>Streptomyces</taxon>
    </lineage>
</organism>
<name>A0A1I1SA74_9ACTN</name>
<evidence type="ECO:0000313" key="2">
    <source>
        <dbReference type="Proteomes" id="UP000199207"/>
    </source>
</evidence>
<dbReference type="RefSeq" id="WP_093840833.1">
    <property type="nucleotide sequence ID" value="NZ_FOLM01000015.1"/>
</dbReference>
<proteinExistence type="predicted"/>
<dbReference type="Proteomes" id="UP000199207">
    <property type="component" value="Unassembled WGS sequence"/>
</dbReference>
<reference evidence="1 2" key="1">
    <citation type="submission" date="2016-10" db="EMBL/GenBank/DDBJ databases">
        <authorList>
            <person name="de Groot N.N."/>
        </authorList>
    </citation>
    <scope>NUCLEOTIDE SEQUENCE [LARGE SCALE GENOMIC DNA]</scope>
    <source>
        <strain evidence="1 2">CGMCC 4.5739</strain>
    </source>
</reference>
<dbReference type="EMBL" id="FOLM01000015">
    <property type="protein sequence ID" value="SFD43395.1"/>
    <property type="molecule type" value="Genomic_DNA"/>
</dbReference>
<sequence>MVPTGFDTTFICGADFPARVRGFIQLQMERWPRFLFNEEELSTAGLASWTLPDTRGEKYPDILTFCKNAGMNDFWEENGYALDASGEGPFALFFRLHSDTLYAEELTGARQTVPADEDPYRLEGSSLLLTEYYTATLVTPENPREDPFSRSVVQDFLKSFGSDAFGLTAAPQQ</sequence>
<evidence type="ECO:0000313" key="1">
    <source>
        <dbReference type="EMBL" id="SFD43395.1"/>
    </source>
</evidence>
<keyword evidence="2" id="KW-1185">Reference proteome</keyword>
<dbReference type="AlphaFoldDB" id="A0A1I1SA74"/>
<dbReference type="STRING" id="910347.SAMN05421773_11545"/>
<gene>
    <name evidence="1" type="ORF">SAMN05421773_11545</name>
</gene>